<keyword evidence="2" id="KW-1185">Reference proteome</keyword>
<reference evidence="1" key="1">
    <citation type="submission" date="2023-04" db="EMBL/GenBank/DDBJ databases">
        <title>A chromosome-level genome assembly of the parasitoid wasp Eretmocerus hayati.</title>
        <authorList>
            <person name="Zhong Y."/>
            <person name="Liu S."/>
            <person name="Liu Y."/>
        </authorList>
    </citation>
    <scope>NUCLEOTIDE SEQUENCE</scope>
    <source>
        <strain evidence="1">ZJU_SS_LIU_2023</strain>
    </source>
</reference>
<protein>
    <submittedName>
        <fullName evidence="1">Uncharacterized protein</fullName>
    </submittedName>
</protein>
<dbReference type="Proteomes" id="UP001239111">
    <property type="component" value="Chromosome 2"/>
</dbReference>
<evidence type="ECO:0000313" key="2">
    <source>
        <dbReference type="Proteomes" id="UP001239111"/>
    </source>
</evidence>
<accession>A0ACC2NU46</accession>
<sequence length="1118" mass="126213">MPKVNTLFNYFTSPKGASPRSNASDSPSSKPKPPSRSKSETPKREVKNKDVSKLKGKENLGQNREKKRLLEDDESNHMDDEDEVITPKPNKKKRRVIPEDNSDDSGDDYKPGAEESIESDGSVSEGVSEDEPGTESEEDESPKKKAKLSNGTKSKGRKSGKKSITKTQSTTNQEPPAKKASVTQSWPHLKYDFLQPDKIRDSKKRRPDHPEYDPKTVFVPEEFLNTLTPGVRQWWVLKSQHYDTVLFFKVGKFYELYHMDAVIGVNELNLTFMRGEFAHSGFPERAYGRFAGSLIERGYKVARIEQTETPDMMAQRCAKQGKVTKFDKVVKREICQISTKGTRVYTVQDTEASNPTSTYLLAIAEQKMTGHTVSTFGVCFIDTSIGIFHLGQFQDDRFNSKLLTMLAHYPPAHIIYERGNLTQSTLKILNDFLPGAMKEALLKETQFWSSSKVLRCLHDADYFNPGNSEFSWPTGLQAYLNKADSLGLTAEEDKELAVNALGGCVYLLKEYQLDCQLLAQRQFKTYAPPDFSNASELNKTNFAHNMILDAMSINNLRVFGTDGSLFQTLDYCCTPFGKRLLREWICRPSCRKLVIKERQDAVTELLDRPEVIKVVRGKLAKLPDLERLLSKIHAQGNAAKVRDHPDSRAILFDGHIYSKRIIAEFSTVLNGFEEALKIVESFEDFNNLLINKCTKYEPEGDFPELRKTLDYFKTAFDHEEAKKEGFIVPKRGVDQDYDAVLLELSDIEKELNEYLEKQRKHFGVQIKFFGKDKKKYQIEVPESQLKKVGSGYELQGSRKGFKRYYTDEAKELLARQIAAEEQKDKVLKDSNRKVFAKFSDHYDEWSNACYNLAILDCLISLSEYARTCDTCVPTIYDDTDENEIFVDIRDGKHPCITSENFIPNDTIIATEGKAPLMILTGPNMGGKSTLMRQVGLITIMAQIGSYVPASSCKLTLSDRIFTRLGANDDIMSGQSRGTSTYDGTAIAASVVEALTKMGCRTLFSTHYHSLVEDYKKNPNVTLAHMACMVENEDEEQVSEENVTFLYKLSEGACPKSYGFNAARLAGIPPNITKRAHEIATKLEAEVNLRHAFTALCTTEDSVSLQSMFKKGLGFLSKC</sequence>
<gene>
    <name evidence="1" type="ORF">QAD02_010556</name>
</gene>
<comment type="caution">
    <text evidence="1">The sequence shown here is derived from an EMBL/GenBank/DDBJ whole genome shotgun (WGS) entry which is preliminary data.</text>
</comment>
<dbReference type="EMBL" id="CM056742">
    <property type="protein sequence ID" value="KAJ8674770.1"/>
    <property type="molecule type" value="Genomic_DNA"/>
</dbReference>
<organism evidence="1 2">
    <name type="scientific">Eretmocerus hayati</name>
    <dbReference type="NCBI Taxonomy" id="131215"/>
    <lineage>
        <taxon>Eukaryota</taxon>
        <taxon>Metazoa</taxon>
        <taxon>Ecdysozoa</taxon>
        <taxon>Arthropoda</taxon>
        <taxon>Hexapoda</taxon>
        <taxon>Insecta</taxon>
        <taxon>Pterygota</taxon>
        <taxon>Neoptera</taxon>
        <taxon>Endopterygota</taxon>
        <taxon>Hymenoptera</taxon>
        <taxon>Apocrita</taxon>
        <taxon>Proctotrupomorpha</taxon>
        <taxon>Chalcidoidea</taxon>
        <taxon>Aphelinidae</taxon>
        <taxon>Aphelininae</taxon>
        <taxon>Eretmocerus</taxon>
    </lineage>
</organism>
<proteinExistence type="predicted"/>
<evidence type="ECO:0000313" key="1">
    <source>
        <dbReference type="EMBL" id="KAJ8674770.1"/>
    </source>
</evidence>
<name>A0ACC2NU46_9HYME</name>